<dbReference type="Pfam" id="PF07714">
    <property type="entry name" value="PK_Tyr_Ser-Thr"/>
    <property type="match status" value="1"/>
</dbReference>
<evidence type="ECO:0000313" key="4">
    <source>
        <dbReference type="Proteomes" id="UP000439903"/>
    </source>
</evidence>
<dbReference type="PROSITE" id="PS50011">
    <property type="entry name" value="PROTEIN_KINASE_DOM"/>
    <property type="match status" value="1"/>
</dbReference>
<keyword evidence="4" id="KW-1185">Reference proteome</keyword>
<organism evidence="3 4">
    <name type="scientific">Gigaspora margarita</name>
    <dbReference type="NCBI Taxonomy" id="4874"/>
    <lineage>
        <taxon>Eukaryota</taxon>
        <taxon>Fungi</taxon>
        <taxon>Fungi incertae sedis</taxon>
        <taxon>Mucoromycota</taxon>
        <taxon>Glomeromycotina</taxon>
        <taxon>Glomeromycetes</taxon>
        <taxon>Diversisporales</taxon>
        <taxon>Gigasporaceae</taxon>
        <taxon>Gigaspora</taxon>
    </lineage>
</organism>
<evidence type="ECO:0000313" key="3">
    <source>
        <dbReference type="EMBL" id="KAF0449994.1"/>
    </source>
</evidence>
<dbReference type="GO" id="GO:0004674">
    <property type="term" value="F:protein serine/threonine kinase activity"/>
    <property type="evidence" value="ECO:0007669"/>
    <property type="project" value="TreeGrafter"/>
</dbReference>
<feature type="region of interest" description="Disordered" evidence="1">
    <location>
        <begin position="991"/>
        <end position="1016"/>
    </location>
</feature>
<feature type="domain" description="Protein kinase" evidence="2">
    <location>
        <begin position="1"/>
        <end position="258"/>
    </location>
</feature>
<dbReference type="AlphaFoldDB" id="A0A8H4A8K9"/>
<dbReference type="InterPro" id="IPR001245">
    <property type="entry name" value="Ser-Thr/Tyr_kinase_cat_dom"/>
</dbReference>
<accession>A0A8H4A8K9</accession>
<dbReference type="PANTHER" id="PTHR44329">
    <property type="entry name" value="SERINE/THREONINE-PROTEIN KINASE TNNI3K-RELATED"/>
    <property type="match status" value="1"/>
</dbReference>
<gene>
    <name evidence="3" type="ORF">F8M41_002281</name>
</gene>
<dbReference type="GO" id="GO:0005524">
    <property type="term" value="F:ATP binding"/>
    <property type="evidence" value="ECO:0007669"/>
    <property type="project" value="InterPro"/>
</dbReference>
<dbReference type="InterPro" id="IPR011009">
    <property type="entry name" value="Kinase-like_dom_sf"/>
</dbReference>
<dbReference type="OrthoDB" id="40902at2759"/>
<dbReference type="EMBL" id="WTPW01001194">
    <property type="protein sequence ID" value="KAF0449994.1"/>
    <property type="molecule type" value="Genomic_DNA"/>
</dbReference>
<feature type="compositionally biased region" description="Acidic residues" evidence="1">
    <location>
        <begin position="991"/>
        <end position="1003"/>
    </location>
</feature>
<sequence>MLHNTMYSLVSSKVAKNEVALIKYETLQQQVAINLVENFGDVNDDDIRRLMLELKQIEHKNVLKVFGITFDENNKCYYIVREYANNGDLRTYLSTSMLAWNYKYLLSVQILNGLKFLHDNGITHSELHPKNILVHNGIPKLTNIWMPKFRVPNKFSFVEYCPPEILSSDNIIPNKLKLDIYRLGVLLWEISSNGIEPFSKNCDRLSLTNDIKNGIRELPINGTPPKYVELYKKCWDNHPDNRPNCTNILAELNAQRTTTNSNRYSDPNSKYERLQQLKIEFVNLFNLNKGRNYNNNDFVNGEGTILRNDGGLKLQKIIHSSPIIYFSKKSFELESENDYIRINIPICTVQYQSEATDEFILDIKNILSISDENKKQEMLKKKLNNYGDYVVTEVVIGGAITIKNWSKIDDANKSRLKTYLQWGIDYAKGKKLEIFEDVPLDGLPPLPSFKTSETMKCVGDLYSWIKNLYNYKNLEIISYEKFKPSYQSLPVDLIQQILECSNLQHLSRFGSTLVPHMPPQYDSKDVIEWIKSPKPPSELYMRDWIQNNLLQHGVLLQSSKLGHAVKPALKFLMEPKIIPMNKVTILISQPKTPQAAYLLENGIILKKDELELDNIPFSGYSSLLNRPLEDFSNSKKYSEKIYCQITFHALKISFDTSNIKCLQQFSNAVNSALESYEPYKNLCTLFGNDYGHLLPRTITLGGVLSKTFKSCDDLTKFIHERQFEFEGNDPDSPREIEEILKIWNGESKDIDTSLFLDNNGDIVHRSNIGDWWKTLADNPNNWKVTSSEDWMPLYKILNNTQNIETILNDKYHLVFNGENLLYNNQTTVVINFPGQIENNYYIFGNVVKENNKGDWERVPKITVRFDYQNKHGCAAYIQKNNDASQDNLKLIWFVLAKPNGYYSNKNRNVKFAYGELDIDDNQSNITLNGENISSNCVLMTSFVSRTLKDTVSYDIMIKAWTKATIELKVQKEERDDNSKQKVIKKIGLIDSSDEEDSSDDSESTIDSNSEQNSQEKVTLRWCIVYTNEREPMKSEDKGTYPWDAFGIYLDDSSKRD</sequence>
<proteinExistence type="predicted"/>
<name>A0A8H4A8K9_GIGMA</name>
<dbReference type="Gene3D" id="1.10.510.10">
    <property type="entry name" value="Transferase(Phosphotransferase) domain 1"/>
    <property type="match status" value="1"/>
</dbReference>
<dbReference type="Proteomes" id="UP000439903">
    <property type="component" value="Unassembled WGS sequence"/>
</dbReference>
<evidence type="ECO:0000256" key="1">
    <source>
        <dbReference type="SAM" id="MobiDB-lite"/>
    </source>
</evidence>
<evidence type="ECO:0000259" key="2">
    <source>
        <dbReference type="PROSITE" id="PS50011"/>
    </source>
</evidence>
<dbReference type="InterPro" id="IPR000719">
    <property type="entry name" value="Prot_kinase_dom"/>
</dbReference>
<reference evidence="3 4" key="1">
    <citation type="journal article" date="2019" name="Environ. Microbiol.">
        <title>At the nexus of three kingdoms: the genome of the mycorrhizal fungus Gigaspora margarita provides insights into plant, endobacterial and fungal interactions.</title>
        <authorList>
            <person name="Venice F."/>
            <person name="Ghignone S."/>
            <person name="Salvioli di Fossalunga A."/>
            <person name="Amselem J."/>
            <person name="Novero M."/>
            <person name="Xianan X."/>
            <person name="Sedzielewska Toro K."/>
            <person name="Morin E."/>
            <person name="Lipzen A."/>
            <person name="Grigoriev I.V."/>
            <person name="Henrissat B."/>
            <person name="Martin F.M."/>
            <person name="Bonfante P."/>
        </authorList>
    </citation>
    <scope>NUCLEOTIDE SEQUENCE [LARGE SCALE GENOMIC DNA]</scope>
    <source>
        <strain evidence="3 4">BEG34</strain>
    </source>
</reference>
<dbReference type="SUPFAM" id="SSF56112">
    <property type="entry name" value="Protein kinase-like (PK-like)"/>
    <property type="match status" value="1"/>
</dbReference>
<dbReference type="PRINTS" id="PR00109">
    <property type="entry name" value="TYRKINASE"/>
</dbReference>
<protein>
    <submittedName>
        <fullName evidence="3">Chitin synthase regulatory factor chr2</fullName>
    </submittedName>
</protein>
<comment type="caution">
    <text evidence="3">The sequence shown here is derived from an EMBL/GenBank/DDBJ whole genome shotgun (WGS) entry which is preliminary data.</text>
</comment>
<dbReference type="InterPro" id="IPR051681">
    <property type="entry name" value="Ser/Thr_Kinases-Pseudokinases"/>
</dbReference>